<dbReference type="SUPFAM" id="SSF46785">
    <property type="entry name" value="Winged helix' DNA-binding domain"/>
    <property type="match status" value="1"/>
</dbReference>
<proteinExistence type="predicted"/>
<dbReference type="Gene3D" id="1.10.10.10">
    <property type="entry name" value="Winged helix-like DNA-binding domain superfamily/Winged helix DNA-binding domain"/>
    <property type="match status" value="1"/>
</dbReference>
<dbReference type="InterPro" id="IPR000835">
    <property type="entry name" value="HTH_MarR-typ"/>
</dbReference>
<dbReference type="Proteomes" id="UP000078454">
    <property type="component" value="Unassembled WGS sequence"/>
</dbReference>
<dbReference type="PROSITE" id="PS50995">
    <property type="entry name" value="HTH_MARR_2"/>
    <property type="match status" value="1"/>
</dbReference>
<name>A0A198AC44_9BACL</name>
<dbReference type="InterPro" id="IPR036390">
    <property type="entry name" value="WH_DNA-bd_sf"/>
</dbReference>
<evidence type="ECO:0000256" key="1">
    <source>
        <dbReference type="ARBA" id="ARBA00023015"/>
    </source>
</evidence>
<dbReference type="GO" id="GO:0003700">
    <property type="term" value="F:DNA-binding transcription factor activity"/>
    <property type="evidence" value="ECO:0007669"/>
    <property type="project" value="InterPro"/>
</dbReference>
<keyword evidence="2" id="KW-0238">DNA-binding</keyword>
<evidence type="ECO:0000313" key="5">
    <source>
        <dbReference type="EMBL" id="OAS18670.1"/>
    </source>
</evidence>
<dbReference type="InterPro" id="IPR052067">
    <property type="entry name" value="Metal_resp_HTH_trans_reg"/>
</dbReference>
<evidence type="ECO:0000259" key="4">
    <source>
        <dbReference type="PROSITE" id="PS50995"/>
    </source>
</evidence>
<dbReference type="EMBL" id="LYPB01000063">
    <property type="protein sequence ID" value="OAS18670.1"/>
    <property type="molecule type" value="Genomic_DNA"/>
</dbReference>
<dbReference type="RefSeq" id="WP_068664121.1">
    <property type="nucleotide sequence ID" value="NZ_LYPB01000063.1"/>
</dbReference>
<feature type="domain" description="HTH marR-type" evidence="4">
    <location>
        <begin position="12"/>
        <end position="155"/>
    </location>
</feature>
<keyword evidence="3" id="KW-0804">Transcription</keyword>
<evidence type="ECO:0000256" key="2">
    <source>
        <dbReference type="ARBA" id="ARBA00023125"/>
    </source>
</evidence>
<keyword evidence="6" id="KW-1185">Reference proteome</keyword>
<dbReference type="OrthoDB" id="5358347at2"/>
<accession>A0A198AC44</accession>
<dbReference type="Pfam" id="PF01047">
    <property type="entry name" value="MarR"/>
    <property type="match status" value="1"/>
</dbReference>
<reference evidence="5 6" key="1">
    <citation type="submission" date="2016-05" db="EMBL/GenBank/DDBJ databases">
        <title>Paenibacillus sp. 1ZS3-15 nov., isolated from the rhizosphere soil.</title>
        <authorList>
            <person name="Zhang X.X."/>
            <person name="Zhang J."/>
        </authorList>
    </citation>
    <scope>NUCLEOTIDE SEQUENCE [LARGE SCALE GENOMIC DNA]</scope>
    <source>
        <strain evidence="5 6">1ZS3-15</strain>
    </source>
</reference>
<sequence>MDYPESIKALIYNQLLHFFHLQEQRLELELKEIKEFVQLHQLKGVLGSLSTIHVLDCIGNHEPINHSAIVDKLNLSKASITKINKKLLALNLINRTQLNDNRKEVYFRLTSLGKKLFEMHRALHEAEEQNFIRFLDSYSDSEHQTILKFFQGMNRYIGER</sequence>
<dbReference type="PANTHER" id="PTHR35790">
    <property type="entry name" value="HTH-TYPE TRANSCRIPTIONAL REGULATOR PCHR"/>
    <property type="match status" value="1"/>
</dbReference>
<comment type="caution">
    <text evidence="5">The sequence shown here is derived from an EMBL/GenBank/DDBJ whole genome shotgun (WGS) entry which is preliminary data.</text>
</comment>
<dbReference type="PANTHER" id="PTHR35790:SF4">
    <property type="entry name" value="HTH-TYPE TRANSCRIPTIONAL REGULATOR PCHR"/>
    <property type="match status" value="1"/>
</dbReference>
<dbReference type="AlphaFoldDB" id="A0A198AC44"/>
<keyword evidence="1" id="KW-0805">Transcription regulation</keyword>
<evidence type="ECO:0000256" key="3">
    <source>
        <dbReference type="ARBA" id="ARBA00023163"/>
    </source>
</evidence>
<gene>
    <name evidence="5" type="ORF">A8708_29065</name>
</gene>
<evidence type="ECO:0000313" key="6">
    <source>
        <dbReference type="Proteomes" id="UP000078454"/>
    </source>
</evidence>
<dbReference type="InterPro" id="IPR036388">
    <property type="entry name" value="WH-like_DNA-bd_sf"/>
</dbReference>
<organism evidence="5 6">
    <name type="scientific">Paenibacillus oryzisoli</name>
    <dbReference type="NCBI Taxonomy" id="1850517"/>
    <lineage>
        <taxon>Bacteria</taxon>
        <taxon>Bacillati</taxon>
        <taxon>Bacillota</taxon>
        <taxon>Bacilli</taxon>
        <taxon>Bacillales</taxon>
        <taxon>Paenibacillaceae</taxon>
        <taxon>Paenibacillus</taxon>
    </lineage>
</organism>
<dbReference type="STRING" id="1850517.A8708_29065"/>
<protein>
    <submittedName>
        <fullName evidence="5">MarR family transcriptional regulator</fullName>
    </submittedName>
</protein>
<dbReference type="SMART" id="SM00347">
    <property type="entry name" value="HTH_MARR"/>
    <property type="match status" value="1"/>
</dbReference>
<dbReference type="GO" id="GO:0003677">
    <property type="term" value="F:DNA binding"/>
    <property type="evidence" value="ECO:0007669"/>
    <property type="project" value="UniProtKB-KW"/>
</dbReference>